<dbReference type="GO" id="GO:0005524">
    <property type="term" value="F:ATP binding"/>
    <property type="evidence" value="ECO:0007669"/>
    <property type="project" value="UniProtKB-UniRule"/>
</dbReference>
<dbReference type="PANTHER" id="PTHR30455">
    <property type="entry name" value="TRANSCRIPTIONAL REPRESSOR NRDR"/>
    <property type="match status" value="1"/>
</dbReference>
<evidence type="ECO:0000256" key="7">
    <source>
        <dbReference type="HAMAP-Rule" id="MF_00440"/>
    </source>
</evidence>
<reference evidence="9 10" key="1">
    <citation type="journal article" date="2015" name="Nature">
        <title>rRNA introns, odd ribosomes, and small enigmatic genomes across a large radiation of phyla.</title>
        <authorList>
            <person name="Brown C.T."/>
            <person name="Hug L.A."/>
            <person name="Thomas B.C."/>
            <person name="Sharon I."/>
            <person name="Castelle C.J."/>
            <person name="Singh A."/>
            <person name="Wilkins M.J."/>
            <person name="Williams K.H."/>
            <person name="Banfield J.F."/>
        </authorList>
    </citation>
    <scope>NUCLEOTIDE SEQUENCE [LARGE SCALE GENOMIC DNA]</scope>
</reference>
<evidence type="ECO:0000256" key="2">
    <source>
        <dbReference type="ARBA" id="ARBA00022741"/>
    </source>
</evidence>
<keyword evidence="7" id="KW-0862">Zinc</keyword>
<evidence type="ECO:0000256" key="1">
    <source>
        <dbReference type="ARBA" id="ARBA00022491"/>
    </source>
</evidence>
<dbReference type="NCBIfam" id="TIGR00244">
    <property type="entry name" value="transcriptional regulator NrdR"/>
    <property type="match status" value="1"/>
</dbReference>
<accession>A0A0G0KA92</accession>
<dbReference type="Pfam" id="PF03477">
    <property type="entry name" value="ATP-cone"/>
    <property type="match status" value="1"/>
</dbReference>
<keyword evidence="2 7" id="KW-0547">Nucleotide-binding</keyword>
<evidence type="ECO:0000256" key="6">
    <source>
        <dbReference type="ARBA" id="ARBA00023163"/>
    </source>
</evidence>
<dbReference type="HAMAP" id="MF_00440">
    <property type="entry name" value="NrdR"/>
    <property type="match status" value="1"/>
</dbReference>
<evidence type="ECO:0000259" key="8">
    <source>
        <dbReference type="PROSITE" id="PS51161"/>
    </source>
</evidence>
<evidence type="ECO:0000256" key="3">
    <source>
        <dbReference type="ARBA" id="ARBA00022840"/>
    </source>
</evidence>
<dbReference type="PATRIC" id="fig|1618545.3.peg.267"/>
<evidence type="ECO:0000313" key="9">
    <source>
        <dbReference type="EMBL" id="KKQ37511.1"/>
    </source>
</evidence>
<dbReference type="PROSITE" id="PS51161">
    <property type="entry name" value="ATP_CONE"/>
    <property type="match status" value="1"/>
</dbReference>
<gene>
    <name evidence="7" type="primary">nrdR</name>
    <name evidence="9" type="ORF">US53_C0017G0008</name>
</gene>
<dbReference type="InterPro" id="IPR005144">
    <property type="entry name" value="ATP-cone_dom"/>
</dbReference>
<dbReference type="GO" id="GO:0008270">
    <property type="term" value="F:zinc ion binding"/>
    <property type="evidence" value="ECO:0007669"/>
    <property type="project" value="UniProtKB-UniRule"/>
</dbReference>
<dbReference type="Proteomes" id="UP000034591">
    <property type="component" value="Unassembled WGS sequence"/>
</dbReference>
<feature type="domain" description="ATP-cone" evidence="8">
    <location>
        <begin position="49"/>
        <end position="139"/>
    </location>
</feature>
<comment type="caution">
    <text evidence="9">The sequence shown here is derived from an EMBL/GenBank/DDBJ whole genome shotgun (WGS) entry which is preliminary data.</text>
</comment>
<keyword evidence="3 7" id="KW-0067">ATP-binding</keyword>
<keyword evidence="1 7" id="KW-0678">Repressor</keyword>
<protein>
    <recommendedName>
        <fullName evidence="7">Transcriptional repressor NrdR</fullName>
    </recommendedName>
</protein>
<evidence type="ECO:0000313" key="10">
    <source>
        <dbReference type="Proteomes" id="UP000034591"/>
    </source>
</evidence>
<comment type="similarity">
    <text evidence="7">Belongs to the NrdR family.</text>
</comment>
<name>A0A0G0KA92_9BACT</name>
<dbReference type="PANTHER" id="PTHR30455:SF2">
    <property type="entry name" value="TRANSCRIPTIONAL REPRESSOR NRDR"/>
    <property type="match status" value="1"/>
</dbReference>
<dbReference type="Pfam" id="PF22811">
    <property type="entry name" value="Zn_ribbon_NrdR"/>
    <property type="match status" value="1"/>
</dbReference>
<keyword evidence="4 7" id="KW-0805">Transcription regulation</keyword>
<sequence length="145" mass="16955">MKCPFCGNNDSQVLESRSVDEGVAIRRRRECVKCKKRFTTIERVKGVALWVIKKDGRREPFDKEKVKRGILRAIEKRPISMDLAEDVVDQVEREMLRQEKEEVSSKAIGRAILLRLKKIDKVAWLRFASVYLEFEDLEDFAKAIK</sequence>
<keyword evidence="7" id="KW-0863">Zinc-finger</keyword>
<dbReference type="AlphaFoldDB" id="A0A0G0KA92"/>
<evidence type="ECO:0000256" key="4">
    <source>
        <dbReference type="ARBA" id="ARBA00023015"/>
    </source>
</evidence>
<dbReference type="InterPro" id="IPR003796">
    <property type="entry name" value="RNR_NrdR-like"/>
</dbReference>
<dbReference type="InterPro" id="IPR055173">
    <property type="entry name" value="NrdR-like_N"/>
</dbReference>
<keyword evidence="7" id="KW-0479">Metal-binding</keyword>
<dbReference type="EMBL" id="LBTI01000017">
    <property type="protein sequence ID" value="KKQ37511.1"/>
    <property type="molecule type" value="Genomic_DNA"/>
</dbReference>
<dbReference type="GO" id="GO:0003677">
    <property type="term" value="F:DNA binding"/>
    <property type="evidence" value="ECO:0007669"/>
    <property type="project" value="UniProtKB-KW"/>
</dbReference>
<comment type="cofactor">
    <cofactor evidence="7">
        <name>Zn(2+)</name>
        <dbReference type="ChEBI" id="CHEBI:29105"/>
    </cofactor>
    <text evidence="7">Binds 1 zinc ion.</text>
</comment>
<keyword evidence="6 7" id="KW-0804">Transcription</keyword>
<comment type="function">
    <text evidence="7">Negatively regulates transcription of bacterial ribonucleotide reductase nrd genes and operons by binding to NrdR-boxes.</text>
</comment>
<feature type="zinc finger region" evidence="7">
    <location>
        <begin position="3"/>
        <end position="34"/>
    </location>
</feature>
<dbReference type="GO" id="GO:0045892">
    <property type="term" value="P:negative regulation of DNA-templated transcription"/>
    <property type="evidence" value="ECO:0007669"/>
    <property type="project" value="UniProtKB-UniRule"/>
</dbReference>
<evidence type="ECO:0000256" key="5">
    <source>
        <dbReference type="ARBA" id="ARBA00023125"/>
    </source>
</evidence>
<keyword evidence="5 7" id="KW-0238">DNA-binding</keyword>
<dbReference type="STRING" id="1618545.US53_C0017G0008"/>
<organism evidence="9 10">
    <name type="scientific">Candidatus Woesebacteria bacterium GW2011_GWA1_37_7</name>
    <dbReference type="NCBI Taxonomy" id="1618545"/>
    <lineage>
        <taxon>Bacteria</taxon>
        <taxon>Candidatus Woeseibacteriota</taxon>
    </lineage>
</organism>
<proteinExistence type="inferred from homology"/>